<name>A0AAE1GEY7_PETCI</name>
<sequence>LYDLSTSQIVSEFTPRLSNHYRINKAVLDPSDDLLLTDGVLF</sequence>
<feature type="non-terminal residue" evidence="1">
    <location>
        <position position="1"/>
    </location>
</feature>
<dbReference type="Gene3D" id="2.130.10.10">
    <property type="entry name" value="YVTN repeat-like/Quinoprotein amine dehydrogenase"/>
    <property type="match status" value="1"/>
</dbReference>
<evidence type="ECO:0000313" key="2">
    <source>
        <dbReference type="Proteomes" id="UP001286313"/>
    </source>
</evidence>
<dbReference type="Proteomes" id="UP001286313">
    <property type="component" value="Unassembled WGS sequence"/>
</dbReference>
<keyword evidence="2" id="KW-1185">Reference proteome</keyword>
<comment type="caution">
    <text evidence="1">The sequence shown here is derived from an EMBL/GenBank/DDBJ whole genome shotgun (WGS) entry which is preliminary data.</text>
</comment>
<dbReference type="AlphaFoldDB" id="A0AAE1GEY7"/>
<evidence type="ECO:0000313" key="1">
    <source>
        <dbReference type="EMBL" id="KAK3890645.1"/>
    </source>
</evidence>
<organism evidence="1 2">
    <name type="scientific">Petrolisthes cinctipes</name>
    <name type="common">Flat porcelain crab</name>
    <dbReference type="NCBI Taxonomy" id="88211"/>
    <lineage>
        <taxon>Eukaryota</taxon>
        <taxon>Metazoa</taxon>
        <taxon>Ecdysozoa</taxon>
        <taxon>Arthropoda</taxon>
        <taxon>Crustacea</taxon>
        <taxon>Multicrustacea</taxon>
        <taxon>Malacostraca</taxon>
        <taxon>Eumalacostraca</taxon>
        <taxon>Eucarida</taxon>
        <taxon>Decapoda</taxon>
        <taxon>Pleocyemata</taxon>
        <taxon>Anomura</taxon>
        <taxon>Galatheoidea</taxon>
        <taxon>Porcellanidae</taxon>
        <taxon>Petrolisthes</taxon>
    </lineage>
</organism>
<gene>
    <name evidence="1" type="ORF">Pcinc_005414</name>
</gene>
<accession>A0AAE1GEY7</accession>
<reference evidence="1" key="1">
    <citation type="submission" date="2023-10" db="EMBL/GenBank/DDBJ databases">
        <title>Genome assemblies of two species of porcelain crab, Petrolisthes cinctipes and Petrolisthes manimaculis (Anomura: Porcellanidae).</title>
        <authorList>
            <person name="Angst P."/>
        </authorList>
    </citation>
    <scope>NUCLEOTIDE SEQUENCE</scope>
    <source>
        <strain evidence="1">PB745_01</strain>
        <tissue evidence="1">Gill</tissue>
    </source>
</reference>
<dbReference type="InterPro" id="IPR015943">
    <property type="entry name" value="WD40/YVTN_repeat-like_dom_sf"/>
</dbReference>
<protein>
    <submittedName>
        <fullName evidence="1">Uncharacterized protein</fullName>
    </submittedName>
</protein>
<dbReference type="EMBL" id="JAWQEG010000404">
    <property type="protein sequence ID" value="KAK3890645.1"/>
    <property type="molecule type" value="Genomic_DNA"/>
</dbReference>
<proteinExistence type="predicted"/>